<evidence type="ECO:0000256" key="14">
    <source>
        <dbReference type="SAM" id="Phobius"/>
    </source>
</evidence>
<evidence type="ECO:0000256" key="13">
    <source>
        <dbReference type="SAM" id="MobiDB-lite"/>
    </source>
</evidence>
<evidence type="ECO:0000313" key="15">
    <source>
        <dbReference type="EMBL" id="POO03420.1"/>
    </source>
</evidence>
<dbReference type="PRINTS" id="PR00463">
    <property type="entry name" value="EP450I"/>
</dbReference>
<protein>
    <submittedName>
        <fullName evidence="15">Cytochrome P450, E-class, group I</fullName>
    </submittedName>
</protein>
<feature type="transmembrane region" description="Helical" evidence="14">
    <location>
        <begin position="12"/>
        <end position="35"/>
    </location>
</feature>
<sequence length="534" mass="60839">MEEQGPFLYTSLTLTLTLTLTLITSISLLTIYKLFLQTQKRHSYKNLPPSPPSLPVIGHLHLLKHPVHRTLRRLSQTYGAVFSLWFGSRRVVVVSSPSAVEECFTTNDIVLANRPRLIMGKHIGYDYTILVTSPYGDHWRNLRRIGAVEIFSSSRLSLFRGIRRDEIRRLLRGISLRAGQGSGKVELKTMFSELTFNVIMRMVAGKRYYGDDVTDEEARQFREITSAVFEDAAADNPEDFVPVLNWIPGGYEKRAERLGKKTDLFLQRLVEEHRTNKKDHQDQDQDQDHDHDHRSSNTMIDHLLSLQESQPEYYTDQIIKGFVLILLLAGTDSSAVTLEWAMSNLLNHPHVLKKAKAELDSQIGRNKLVDESNLSKLHYLQSIISETLRLYPAAPLLVPHYSSNDCTIGGYDVPRDTIVLVNAWAIHRDTNLWEDAESFKPERFENIDESDQRYKLMPFGLGRRACPGIDLAQRVVGLTLGLLIQCFEWERVSEEKVDMSEGKGLTMPKAVPLEAICKARPIMNLILSESTNDV</sequence>
<evidence type="ECO:0000256" key="9">
    <source>
        <dbReference type="ARBA" id="ARBA00023033"/>
    </source>
</evidence>
<evidence type="ECO:0000256" key="11">
    <source>
        <dbReference type="PIRSR" id="PIRSR602401-1"/>
    </source>
</evidence>
<feature type="binding site" description="axial binding residue" evidence="11">
    <location>
        <position position="466"/>
    </location>
    <ligand>
        <name>heme</name>
        <dbReference type="ChEBI" id="CHEBI:30413"/>
    </ligand>
    <ligandPart>
        <name>Fe</name>
        <dbReference type="ChEBI" id="CHEBI:18248"/>
    </ligandPart>
</feature>
<evidence type="ECO:0000256" key="2">
    <source>
        <dbReference type="ARBA" id="ARBA00010617"/>
    </source>
</evidence>
<dbReference type="GO" id="GO:0016020">
    <property type="term" value="C:membrane"/>
    <property type="evidence" value="ECO:0007669"/>
    <property type="project" value="UniProtKB-SubCell"/>
</dbReference>
<dbReference type="PANTHER" id="PTHR47947">
    <property type="entry name" value="CYTOCHROME P450 82C3-RELATED"/>
    <property type="match status" value="1"/>
</dbReference>
<dbReference type="InterPro" id="IPR036396">
    <property type="entry name" value="Cyt_P450_sf"/>
</dbReference>
<keyword evidence="9 12" id="KW-0503">Monooxygenase</keyword>
<keyword evidence="4 14" id="KW-0812">Transmembrane</keyword>
<dbReference type="AlphaFoldDB" id="A0A2P5G044"/>
<dbReference type="FunFam" id="1.10.630.10:FF:000023">
    <property type="entry name" value="Cytochrome P450 family protein"/>
    <property type="match status" value="1"/>
</dbReference>
<feature type="region of interest" description="Disordered" evidence="13">
    <location>
        <begin position="274"/>
        <end position="295"/>
    </location>
</feature>
<name>A0A2P5G044_TREOI</name>
<dbReference type="PANTHER" id="PTHR47947:SF62">
    <property type="entry name" value="CYTOCHROME P450, FAMILY 81, SUBFAMILY D, POLYPEPTIDE 5"/>
    <property type="match status" value="1"/>
</dbReference>
<evidence type="ECO:0000256" key="4">
    <source>
        <dbReference type="ARBA" id="ARBA00022692"/>
    </source>
</evidence>
<reference evidence="16" key="1">
    <citation type="submission" date="2016-06" db="EMBL/GenBank/DDBJ databases">
        <title>Parallel loss of symbiosis genes in relatives of nitrogen-fixing non-legume Parasponia.</title>
        <authorList>
            <person name="Van Velzen R."/>
            <person name="Holmer R."/>
            <person name="Bu F."/>
            <person name="Rutten L."/>
            <person name="Van Zeijl A."/>
            <person name="Liu W."/>
            <person name="Santuari L."/>
            <person name="Cao Q."/>
            <person name="Sharma T."/>
            <person name="Shen D."/>
            <person name="Roswanjaya Y."/>
            <person name="Wardhani T."/>
            <person name="Kalhor M.S."/>
            <person name="Jansen J."/>
            <person name="Van den Hoogen J."/>
            <person name="Gungor B."/>
            <person name="Hartog M."/>
            <person name="Hontelez J."/>
            <person name="Verver J."/>
            <person name="Yang W.-C."/>
            <person name="Schijlen E."/>
            <person name="Repin R."/>
            <person name="Schilthuizen M."/>
            <person name="Schranz E."/>
            <person name="Heidstra R."/>
            <person name="Miyata K."/>
            <person name="Fedorova E."/>
            <person name="Kohlen W."/>
            <person name="Bisseling T."/>
            <person name="Smit S."/>
            <person name="Geurts R."/>
        </authorList>
    </citation>
    <scope>NUCLEOTIDE SEQUENCE [LARGE SCALE GENOMIC DNA]</scope>
    <source>
        <strain evidence="16">cv. RG33-2</strain>
    </source>
</reference>
<evidence type="ECO:0000256" key="5">
    <source>
        <dbReference type="ARBA" id="ARBA00022723"/>
    </source>
</evidence>
<dbReference type="GO" id="GO:0020037">
    <property type="term" value="F:heme binding"/>
    <property type="evidence" value="ECO:0007669"/>
    <property type="project" value="InterPro"/>
</dbReference>
<comment type="cofactor">
    <cofactor evidence="11">
        <name>heme</name>
        <dbReference type="ChEBI" id="CHEBI:30413"/>
    </cofactor>
</comment>
<evidence type="ECO:0000256" key="6">
    <source>
        <dbReference type="ARBA" id="ARBA00022989"/>
    </source>
</evidence>
<dbReference type="STRING" id="63057.A0A2P5G044"/>
<dbReference type="InterPro" id="IPR050651">
    <property type="entry name" value="Plant_Cytochrome_P450_Monoox"/>
</dbReference>
<organism evidence="15 16">
    <name type="scientific">Trema orientale</name>
    <name type="common">Charcoal tree</name>
    <name type="synonym">Celtis orientalis</name>
    <dbReference type="NCBI Taxonomy" id="63057"/>
    <lineage>
        <taxon>Eukaryota</taxon>
        <taxon>Viridiplantae</taxon>
        <taxon>Streptophyta</taxon>
        <taxon>Embryophyta</taxon>
        <taxon>Tracheophyta</taxon>
        <taxon>Spermatophyta</taxon>
        <taxon>Magnoliopsida</taxon>
        <taxon>eudicotyledons</taxon>
        <taxon>Gunneridae</taxon>
        <taxon>Pentapetalae</taxon>
        <taxon>rosids</taxon>
        <taxon>fabids</taxon>
        <taxon>Rosales</taxon>
        <taxon>Cannabaceae</taxon>
        <taxon>Trema</taxon>
    </lineage>
</organism>
<dbReference type="EMBL" id="JXTC01000002">
    <property type="protein sequence ID" value="POO03420.1"/>
    <property type="molecule type" value="Genomic_DNA"/>
</dbReference>
<dbReference type="GO" id="GO:0004497">
    <property type="term" value="F:monooxygenase activity"/>
    <property type="evidence" value="ECO:0007669"/>
    <property type="project" value="UniProtKB-KW"/>
</dbReference>
<dbReference type="InParanoid" id="A0A2P5G044"/>
<evidence type="ECO:0000256" key="3">
    <source>
        <dbReference type="ARBA" id="ARBA00022617"/>
    </source>
</evidence>
<dbReference type="FunCoup" id="A0A2P5G044">
    <property type="interactions" value="241"/>
</dbReference>
<evidence type="ECO:0000256" key="10">
    <source>
        <dbReference type="ARBA" id="ARBA00023136"/>
    </source>
</evidence>
<evidence type="ECO:0000256" key="7">
    <source>
        <dbReference type="ARBA" id="ARBA00023002"/>
    </source>
</evidence>
<dbReference type="Pfam" id="PF00067">
    <property type="entry name" value="p450"/>
    <property type="match status" value="1"/>
</dbReference>
<accession>A0A2P5G044</accession>
<dbReference type="CDD" id="cd20653">
    <property type="entry name" value="CYP81"/>
    <property type="match status" value="1"/>
</dbReference>
<keyword evidence="10 14" id="KW-0472">Membrane</keyword>
<proteinExistence type="inferred from homology"/>
<comment type="caution">
    <text evidence="15">The sequence shown here is derived from an EMBL/GenBank/DDBJ whole genome shotgun (WGS) entry which is preliminary data.</text>
</comment>
<keyword evidence="7 12" id="KW-0560">Oxidoreductase</keyword>
<dbReference type="Gene3D" id="1.10.630.10">
    <property type="entry name" value="Cytochrome P450"/>
    <property type="match status" value="1"/>
</dbReference>
<dbReference type="PROSITE" id="PS00086">
    <property type="entry name" value="CYTOCHROME_P450"/>
    <property type="match status" value="1"/>
</dbReference>
<dbReference type="GO" id="GO:0005506">
    <property type="term" value="F:iron ion binding"/>
    <property type="evidence" value="ECO:0007669"/>
    <property type="project" value="InterPro"/>
</dbReference>
<keyword evidence="3 11" id="KW-0349">Heme</keyword>
<dbReference type="InterPro" id="IPR001128">
    <property type="entry name" value="Cyt_P450"/>
</dbReference>
<comment type="similarity">
    <text evidence="2 12">Belongs to the cytochrome P450 family.</text>
</comment>
<evidence type="ECO:0000256" key="8">
    <source>
        <dbReference type="ARBA" id="ARBA00023004"/>
    </source>
</evidence>
<dbReference type="GO" id="GO:0016705">
    <property type="term" value="F:oxidoreductase activity, acting on paired donors, with incorporation or reduction of molecular oxygen"/>
    <property type="evidence" value="ECO:0007669"/>
    <property type="project" value="InterPro"/>
</dbReference>
<keyword evidence="5 11" id="KW-0479">Metal-binding</keyword>
<dbReference type="SUPFAM" id="SSF48264">
    <property type="entry name" value="Cytochrome P450"/>
    <property type="match status" value="1"/>
</dbReference>
<keyword evidence="16" id="KW-1185">Reference proteome</keyword>
<comment type="subcellular location">
    <subcellularLocation>
        <location evidence="1">Membrane</location>
        <topology evidence="1">Single-pass membrane protein</topology>
    </subcellularLocation>
</comment>
<keyword evidence="8 11" id="KW-0408">Iron</keyword>
<dbReference type="Proteomes" id="UP000237000">
    <property type="component" value="Unassembled WGS sequence"/>
</dbReference>
<dbReference type="PRINTS" id="PR00385">
    <property type="entry name" value="P450"/>
</dbReference>
<evidence type="ECO:0000256" key="12">
    <source>
        <dbReference type="RuleBase" id="RU000461"/>
    </source>
</evidence>
<evidence type="ECO:0000313" key="16">
    <source>
        <dbReference type="Proteomes" id="UP000237000"/>
    </source>
</evidence>
<dbReference type="InterPro" id="IPR002401">
    <property type="entry name" value="Cyt_P450_E_grp-I"/>
</dbReference>
<gene>
    <name evidence="15" type="ORF">TorRG33x02_006250</name>
</gene>
<dbReference type="InterPro" id="IPR017972">
    <property type="entry name" value="Cyt_P450_CS"/>
</dbReference>
<dbReference type="OrthoDB" id="1055148at2759"/>
<keyword evidence="6 14" id="KW-1133">Transmembrane helix</keyword>
<evidence type="ECO:0000256" key="1">
    <source>
        <dbReference type="ARBA" id="ARBA00004167"/>
    </source>
</evidence>